<proteinExistence type="predicted"/>
<accession>A0A918VVV8</accession>
<feature type="transmembrane region" description="Helical" evidence="1">
    <location>
        <begin position="6"/>
        <end position="24"/>
    </location>
</feature>
<organism evidence="2 3">
    <name type="scientific">Salinimicrobium marinum</name>
    <dbReference type="NCBI Taxonomy" id="680283"/>
    <lineage>
        <taxon>Bacteria</taxon>
        <taxon>Pseudomonadati</taxon>
        <taxon>Bacteroidota</taxon>
        <taxon>Flavobacteriia</taxon>
        <taxon>Flavobacteriales</taxon>
        <taxon>Flavobacteriaceae</taxon>
        <taxon>Salinimicrobium</taxon>
    </lineage>
</organism>
<feature type="transmembrane region" description="Helical" evidence="1">
    <location>
        <begin position="36"/>
        <end position="55"/>
    </location>
</feature>
<dbReference type="AlphaFoldDB" id="A0A918VVV8"/>
<dbReference type="EMBL" id="BMXB01000002">
    <property type="protein sequence ID" value="GHA29608.1"/>
    <property type="molecule type" value="Genomic_DNA"/>
</dbReference>
<reference evidence="2" key="1">
    <citation type="journal article" date="2014" name="Int. J. Syst. Evol. Microbiol.">
        <title>Complete genome sequence of Corynebacterium casei LMG S-19264T (=DSM 44701T), isolated from a smear-ripened cheese.</title>
        <authorList>
            <consortium name="US DOE Joint Genome Institute (JGI-PGF)"/>
            <person name="Walter F."/>
            <person name="Albersmeier A."/>
            <person name="Kalinowski J."/>
            <person name="Ruckert C."/>
        </authorList>
    </citation>
    <scope>NUCLEOTIDE SEQUENCE</scope>
    <source>
        <strain evidence="2">KCTC 12719</strain>
    </source>
</reference>
<feature type="transmembrane region" description="Helical" evidence="1">
    <location>
        <begin position="165"/>
        <end position="190"/>
    </location>
</feature>
<comment type="caution">
    <text evidence="2">The sequence shown here is derived from an EMBL/GenBank/DDBJ whole genome shotgun (WGS) entry which is preliminary data.</text>
</comment>
<keyword evidence="1" id="KW-0812">Transmembrane</keyword>
<keyword evidence="3" id="KW-1185">Reference proteome</keyword>
<protein>
    <submittedName>
        <fullName evidence="2">Uncharacterized protein</fullName>
    </submittedName>
</protein>
<gene>
    <name evidence="2" type="ORF">GCM10007103_08550</name>
</gene>
<evidence type="ECO:0000313" key="3">
    <source>
        <dbReference type="Proteomes" id="UP000610456"/>
    </source>
</evidence>
<evidence type="ECO:0000313" key="2">
    <source>
        <dbReference type="EMBL" id="GHA29608.1"/>
    </source>
</evidence>
<dbReference type="Proteomes" id="UP000610456">
    <property type="component" value="Unassembled WGS sequence"/>
</dbReference>
<feature type="transmembrane region" description="Helical" evidence="1">
    <location>
        <begin position="202"/>
        <end position="223"/>
    </location>
</feature>
<reference evidence="2" key="2">
    <citation type="submission" date="2020-09" db="EMBL/GenBank/DDBJ databases">
        <authorList>
            <person name="Sun Q."/>
            <person name="Kim S."/>
        </authorList>
    </citation>
    <scope>NUCLEOTIDE SEQUENCE</scope>
    <source>
        <strain evidence="2">KCTC 12719</strain>
    </source>
</reference>
<feature type="transmembrane region" description="Helical" evidence="1">
    <location>
        <begin position="132"/>
        <end position="153"/>
    </location>
</feature>
<feature type="transmembrane region" description="Helical" evidence="1">
    <location>
        <begin position="75"/>
        <end position="91"/>
    </location>
</feature>
<feature type="transmembrane region" description="Helical" evidence="1">
    <location>
        <begin position="103"/>
        <end position="126"/>
    </location>
</feature>
<keyword evidence="1" id="KW-1133">Transmembrane helix</keyword>
<name>A0A918VVV8_9FLAO</name>
<sequence>MQSFRFLVYLLEAVAAVAGFYYLLKKPENKPVRNFVYFLLFTFFIETIGHIPLIIYRNESLYFLKNTFLGNNYWLFNPYLILNFLVYVSFFKWNLSRKHFVKILNISLSVYLLVTVLNLLFTDVFFVTNSALTYLGGTLLLLVAIFMYYYELLTSSRILEIKREVSFYISVGALFFYLIVSPVFIYFRYFNTQSPGFVQLSTYIMIAANIFMYTCFTFGFILCSRKKNLSSLYTL</sequence>
<evidence type="ECO:0000256" key="1">
    <source>
        <dbReference type="SAM" id="Phobius"/>
    </source>
</evidence>
<keyword evidence="1" id="KW-0472">Membrane</keyword>